<dbReference type="InterPro" id="IPR000160">
    <property type="entry name" value="GGDEF_dom"/>
</dbReference>
<dbReference type="OrthoDB" id="5571399at2"/>
<dbReference type="InterPro" id="IPR029787">
    <property type="entry name" value="Nucleotide_cyclase"/>
</dbReference>
<organism evidence="1 2">
    <name type="scientific">Roseateles depolymerans</name>
    <dbReference type="NCBI Taxonomy" id="76731"/>
    <lineage>
        <taxon>Bacteria</taxon>
        <taxon>Pseudomonadati</taxon>
        <taxon>Pseudomonadota</taxon>
        <taxon>Betaproteobacteria</taxon>
        <taxon>Burkholderiales</taxon>
        <taxon>Sphaerotilaceae</taxon>
        <taxon>Roseateles</taxon>
    </lineage>
</organism>
<dbReference type="InterPro" id="IPR052163">
    <property type="entry name" value="DGC-Regulatory_Protein"/>
</dbReference>
<dbReference type="AlphaFoldDB" id="A0A0U3MZA2"/>
<dbReference type="SUPFAM" id="SSF55781">
    <property type="entry name" value="GAF domain-like"/>
    <property type="match status" value="1"/>
</dbReference>
<name>A0A0U3MZA2_9BURK</name>
<dbReference type="PATRIC" id="fig|76731.3.peg.791"/>
<reference evidence="1 2" key="1">
    <citation type="submission" date="2015-12" db="EMBL/GenBank/DDBJ databases">
        <title>Complete genome of Roseateles depolymerans KCTC 42856.</title>
        <authorList>
            <person name="Kim K.M."/>
        </authorList>
    </citation>
    <scope>NUCLEOTIDE SEQUENCE [LARGE SCALE GENOMIC DNA]</scope>
    <source>
        <strain evidence="1 2">KCTC 42856</strain>
    </source>
</reference>
<accession>A0A0U3MZA2</accession>
<dbReference type="Gene3D" id="3.30.70.270">
    <property type="match status" value="1"/>
</dbReference>
<dbReference type="SUPFAM" id="SSF55073">
    <property type="entry name" value="Nucleotide cyclase"/>
    <property type="match status" value="1"/>
</dbReference>
<dbReference type="NCBIfam" id="TIGR00254">
    <property type="entry name" value="GGDEF"/>
    <property type="match status" value="1"/>
</dbReference>
<dbReference type="CDD" id="cd01949">
    <property type="entry name" value="GGDEF"/>
    <property type="match status" value="1"/>
</dbReference>
<keyword evidence="2" id="KW-1185">Reference proteome</keyword>
<evidence type="ECO:0000313" key="2">
    <source>
        <dbReference type="Proteomes" id="UP000060699"/>
    </source>
</evidence>
<dbReference type="Proteomes" id="UP000060699">
    <property type="component" value="Chromosome"/>
</dbReference>
<dbReference type="EMBL" id="CP013729">
    <property type="protein sequence ID" value="ALV05275.1"/>
    <property type="molecule type" value="Genomic_DNA"/>
</dbReference>
<gene>
    <name evidence="1" type="ORF">RD2015_779</name>
</gene>
<proteinExistence type="predicted"/>
<dbReference type="InterPro" id="IPR043128">
    <property type="entry name" value="Rev_trsase/Diguanyl_cyclase"/>
</dbReference>
<dbReference type="RefSeq" id="WP_058933775.1">
    <property type="nucleotide sequence ID" value="NZ_CP013729.1"/>
</dbReference>
<dbReference type="InterPro" id="IPR003018">
    <property type="entry name" value="GAF"/>
</dbReference>
<dbReference type="Pfam" id="PF00990">
    <property type="entry name" value="GGDEF"/>
    <property type="match status" value="1"/>
</dbReference>
<protein>
    <submittedName>
        <fullName evidence="1">Diguanylate cyclase</fullName>
    </submittedName>
</protein>
<sequence length="356" mass="38721">MEALIAQLSTTVPKARSLEQLTRPLLDMLGTATGLESTYLTTVDEQAAQQRIVLARNAGSLQIREGLVVDWQDTLCRRALEEDQPVTLDVPQRWPDSAAARRLGIRTFVSTPVRSEDGALIGTLCGASAQVHPVGSNAVALMSLFAALVGQFIQRERLVEELRRANEQLATFALTDSLTGLPNRRALFDELQRLIQRASRDGSSVLVGCIDLDGFKTINDRLGHQRGDQFLREVAQRLSLEMRGSDMLARMGGDEFVVVGPGLDLRGRTAASGAVIDHPEALQAAATLQQRATLATVGHFELDGETVQYAGASVGVVALNPVGLTAEEALHRADARMYEVKRARQQQRLTVPETTH</sequence>
<dbReference type="InterPro" id="IPR029016">
    <property type="entry name" value="GAF-like_dom_sf"/>
</dbReference>
<evidence type="ECO:0000313" key="1">
    <source>
        <dbReference type="EMBL" id="ALV05275.1"/>
    </source>
</evidence>
<dbReference type="KEGG" id="rdp:RD2015_779"/>
<dbReference type="PANTHER" id="PTHR46663">
    <property type="entry name" value="DIGUANYLATE CYCLASE DGCT-RELATED"/>
    <property type="match status" value="1"/>
</dbReference>
<dbReference type="PANTHER" id="PTHR46663:SF4">
    <property type="entry name" value="DIGUANYLATE CYCLASE DGCT-RELATED"/>
    <property type="match status" value="1"/>
</dbReference>
<dbReference type="STRING" id="76731.RD2015_779"/>
<dbReference type="SMART" id="SM00065">
    <property type="entry name" value="GAF"/>
    <property type="match status" value="1"/>
</dbReference>
<dbReference type="SMART" id="SM00267">
    <property type="entry name" value="GGDEF"/>
    <property type="match status" value="1"/>
</dbReference>
<dbReference type="PROSITE" id="PS50887">
    <property type="entry name" value="GGDEF"/>
    <property type="match status" value="1"/>
</dbReference>
<dbReference type="Pfam" id="PF01590">
    <property type="entry name" value="GAF"/>
    <property type="match status" value="1"/>
</dbReference>
<dbReference type="Gene3D" id="3.30.450.40">
    <property type="match status" value="1"/>
</dbReference>